<dbReference type="HOGENOM" id="CLU_121476_0_0_6"/>
<evidence type="ECO:0008006" key="4">
    <source>
        <dbReference type="Google" id="ProtNLM"/>
    </source>
</evidence>
<protein>
    <recommendedName>
        <fullName evidence="4">Secreted protein</fullName>
    </recommendedName>
</protein>
<dbReference type="EMBL" id="CP002446">
    <property type="protein sequence ID" value="ADV27903.1"/>
    <property type="molecule type" value="Genomic_DNA"/>
</dbReference>
<reference evidence="2 3" key="1">
    <citation type="submission" date="2011-01" db="EMBL/GenBank/DDBJ databases">
        <title>Complete sequence of Pseudoxanthomonas suwonensis 11-1.</title>
        <authorList>
            <consortium name="US DOE Joint Genome Institute"/>
            <person name="Lucas S."/>
            <person name="Copeland A."/>
            <person name="Lapidus A."/>
            <person name="Cheng J.-F."/>
            <person name="Goodwin L."/>
            <person name="Pitluck S."/>
            <person name="Teshima H."/>
            <person name="Detter J.C."/>
            <person name="Han C."/>
            <person name="Tapia R."/>
            <person name="Land M."/>
            <person name="Hauser L."/>
            <person name="Kyrpides N."/>
            <person name="Ivanova N."/>
            <person name="Ovchinnikova G."/>
            <person name="Siebers A.K."/>
            <person name="Allgaier M."/>
            <person name="Thelen M.P."/>
            <person name="Hugenholtz P."/>
            <person name="Gladden J."/>
            <person name="Woyke T."/>
        </authorList>
    </citation>
    <scope>NUCLEOTIDE SEQUENCE [LARGE SCALE GENOMIC DNA]</scope>
    <source>
        <strain evidence="3">11-1</strain>
    </source>
</reference>
<keyword evidence="3" id="KW-1185">Reference proteome</keyword>
<sequence length="139" mass="15486">MQKTLISLAFALGIAASSTAAAAECPSLPQGTGVEWQEAEGTNYKVCRAIDEAGTQLLGVMLTPEPQLKLRRRNRVEEGMVGRHEVHWYRPEIVEPGAAEKRVTVIELDDDRYAQIWLDANDPAQLKRAMHIARLMALY</sequence>
<feature type="chain" id="PRO_5003214532" description="Secreted protein" evidence="1">
    <location>
        <begin position="23"/>
        <end position="139"/>
    </location>
</feature>
<organism evidence="2 3">
    <name type="scientific">Pseudoxanthomonas suwonensis (strain 11-1)</name>
    <dbReference type="NCBI Taxonomy" id="743721"/>
    <lineage>
        <taxon>Bacteria</taxon>
        <taxon>Pseudomonadati</taxon>
        <taxon>Pseudomonadota</taxon>
        <taxon>Gammaproteobacteria</taxon>
        <taxon>Lysobacterales</taxon>
        <taxon>Lysobacteraceae</taxon>
        <taxon>Pseudoxanthomonas</taxon>
    </lineage>
</organism>
<dbReference type="AlphaFoldDB" id="E6WUB9"/>
<accession>E6WUB9</accession>
<evidence type="ECO:0000256" key="1">
    <source>
        <dbReference type="SAM" id="SignalP"/>
    </source>
</evidence>
<evidence type="ECO:0000313" key="2">
    <source>
        <dbReference type="EMBL" id="ADV27903.1"/>
    </source>
</evidence>
<dbReference type="STRING" id="743721.Psesu_2067"/>
<dbReference type="OrthoDB" id="5988253at2"/>
<dbReference type="RefSeq" id="WP_013535731.1">
    <property type="nucleotide sequence ID" value="NC_014924.1"/>
</dbReference>
<evidence type="ECO:0000313" key="3">
    <source>
        <dbReference type="Proteomes" id="UP000008632"/>
    </source>
</evidence>
<dbReference type="Proteomes" id="UP000008632">
    <property type="component" value="Chromosome"/>
</dbReference>
<dbReference type="KEGG" id="psu:Psesu_2067"/>
<name>E6WUB9_PSEUU</name>
<dbReference type="eggNOG" id="ENOG5031E10">
    <property type="taxonomic scope" value="Bacteria"/>
</dbReference>
<proteinExistence type="predicted"/>
<keyword evidence="1" id="KW-0732">Signal</keyword>
<feature type="signal peptide" evidence="1">
    <location>
        <begin position="1"/>
        <end position="22"/>
    </location>
</feature>
<gene>
    <name evidence="2" type="ordered locus">Psesu_2067</name>
</gene>